<feature type="binding site" evidence="11">
    <location>
        <position position="162"/>
    </location>
    <ligand>
        <name>ATP</name>
        <dbReference type="ChEBI" id="CHEBI:30616"/>
    </ligand>
</feature>
<dbReference type="Gene3D" id="3.30.70.141">
    <property type="entry name" value="Nucleoside diphosphate kinase-like domain"/>
    <property type="match status" value="1"/>
</dbReference>
<keyword evidence="4 13" id="KW-0808">Transferase</keyword>
<evidence type="ECO:0000256" key="14">
    <source>
        <dbReference type="SAM" id="MobiDB-lite"/>
    </source>
</evidence>
<dbReference type="InterPro" id="IPR036850">
    <property type="entry name" value="NDK-like_dom_sf"/>
</dbReference>
<dbReference type="FunFam" id="3.30.70.141:FF:000017">
    <property type="entry name" value="Nucleoside diphosphate kinase"/>
    <property type="match status" value="1"/>
</dbReference>
<feature type="compositionally biased region" description="Basic and acidic residues" evidence="14">
    <location>
        <begin position="1"/>
        <end position="15"/>
    </location>
</feature>
<dbReference type="NCBIfam" id="NF001908">
    <property type="entry name" value="PRK00668.1"/>
    <property type="match status" value="1"/>
</dbReference>
<evidence type="ECO:0000313" key="16">
    <source>
        <dbReference type="EMBL" id="SKA80535.1"/>
    </source>
</evidence>
<dbReference type="InterPro" id="IPR001564">
    <property type="entry name" value="Nucleoside_diP_kinase"/>
</dbReference>
<dbReference type="SUPFAM" id="SSF54919">
    <property type="entry name" value="Nucleoside diphosphate kinase, NDK"/>
    <property type="match status" value="1"/>
</dbReference>
<evidence type="ECO:0000313" key="17">
    <source>
        <dbReference type="Proteomes" id="UP000190774"/>
    </source>
</evidence>
<dbReference type="PANTHER" id="PTHR11349">
    <property type="entry name" value="NUCLEOSIDE DIPHOSPHATE KINASE"/>
    <property type="match status" value="1"/>
</dbReference>
<dbReference type="EMBL" id="FUYE01000002">
    <property type="protein sequence ID" value="SKA80535.1"/>
    <property type="molecule type" value="Genomic_DNA"/>
</dbReference>
<dbReference type="AlphaFoldDB" id="A0A1T4WUJ6"/>
<comment type="catalytic activity">
    <reaction evidence="13">
        <text>a 2'-deoxyribonucleoside 5'-diphosphate + ATP = a 2'-deoxyribonucleoside 5'-triphosphate + ADP</text>
        <dbReference type="Rhea" id="RHEA:44640"/>
        <dbReference type="ChEBI" id="CHEBI:30616"/>
        <dbReference type="ChEBI" id="CHEBI:61560"/>
        <dbReference type="ChEBI" id="CHEBI:73316"/>
        <dbReference type="ChEBI" id="CHEBI:456216"/>
        <dbReference type="EC" id="2.7.4.6"/>
    </reaction>
</comment>
<feature type="binding site" evidence="11">
    <location>
        <position position="117"/>
    </location>
    <ligand>
        <name>ATP</name>
        <dbReference type="ChEBI" id="CHEBI:30616"/>
    </ligand>
</feature>
<comment type="similarity">
    <text evidence="2 11 12">Belongs to the NDK family.</text>
</comment>
<proteinExistence type="inferred from homology"/>
<feature type="binding site" evidence="11">
    <location>
        <position position="151"/>
    </location>
    <ligand>
        <name>ATP</name>
        <dbReference type="ChEBI" id="CHEBI:30616"/>
    </ligand>
</feature>
<keyword evidence="6 13" id="KW-0547">Nucleotide-binding</keyword>
<name>A0A1T4WUJ6_9BACT</name>
<protein>
    <recommendedName>
        <fullName evidence="13">Nucleoside diphosphate kinase</fullName>
        <ecNumber evidence="13">2.7.4.6</ecNumber>
    </recommendedName>
</protein>
<keyword evidence="3" id="KW-0597">Phosphoprotein</keyword>
<comment type="cofactor">
    <cofactor evidence="1">
        <name>Mg(2+)</name>
        <dbReference type="ChEBI" id="CHEBI:18420"/>
    </cofactor>
</comment>
<reference evidence="17" key="1">
    <citation type="submission" date="2017-02" db="EMBL/GenBank/DDBJ databases">
        <authorList>
            <person name="Varghese N."/>
            <person name="Submissions S."/>
        </authorList>
    </citation>
    <scope>NUCLEOTIDE SEQUENCE [LARGE SCALE GENOMIC DNA]</scope>
    <source>
        <strain evidence="17">ATCC 700200</strain>
    </source>
</reference>
<gene>
    <name evidence="16" type="ORF">SAMN02745166_00649</name>
</gene>
<dbReference type="PRINTS" id="PR01243">
    <property type="entry name" value="NUCDPKINASE"/>
</dbReference>
<evidence type="ECO:0000256" key="12">
    <source>
        <dbReference type="RuleBase" id="RU004011"/>
    </source>
</evidence>
<evidence type="ECO:0000256" key="13">
    <source>
        <dbReference type="RuleBase" id="RU004013"/>
    </source>
</evidence>
<keyword evidence="8 13" id="KW-0067">ATP-binding</keyword>
<dbReference type="Pfam" id="PF00334">
    <property type="entry name" value="NDK"/>
    <property type="match status" value="1"/>
</dbReference>
<dbReference type="GO" id="GO:0005524">
    <property type="term" value="F:ATP binding"/>
    <property type="evidence" value="ECO:0007669"/>
    <property type="project" value="UniProtKB-KW"/>
</dbReference>
<dbReference type="GO" id="GO:0006228">
    <property type="term" value="P:UTP biosynthetic process"/>
    <property type="evidence" value="ECO:0007669"/>
    <property type="project" value="InterPro"/>
</dbReference>
<feature type="domain" description="Nucleoside diphosphate kinase-like" evidence="15">
    <location>
        <begin position="61"/>
        <end position="198"/>
    </location>
</feature>
<evidence type="ECO:0000256" key="9">
    <source>
        <dbReference type="ARBA" id="ARBA00022842"/>
    </source>
</evidence>
<keyword evidence="17" id="KW-1185">Reference proteome</keyword>
<evidence type="ECO:0000256" key="7">
    <source>
        <dbReference type="ARBA" id="ARBA00022777"/>
    </source>
</evidence>
<evidence type="ECO:0000256" key="5">
    <source>
        <dbReference type="ARBA" id="ARBA00022723"/>
    </source>
</evidence>
<feature type="region of interest" description="Disordered" evidence="14">
    <location>
        <begin position="1"/>
        <end position="31"/>
    </location>
</feature>
<feature type="active site" description="Pros-phosphohistidine intermediate" evidence="11">
    <location>
        <position position="175"/>
    </location>
</feature>
<dbReference type="PROSITE" id="PS00469">
    <property type="entry name" value="NDPK"/>
    <property type="match status" value="1"/>
</dbReference>
<dbReference type="Proteomes" id="UP000190774">
    <property type="component" value="Unassembled WGS sequence"/>
</dbReference>
<evidence type="ECO:0000256" key="8">
    <source>
        <dbReference type="ARBA" id="ARBA00022840"/>
    </source>
</evidence>
<keyword evidence="10" id="KW-0546">Nucleotide metabolism</keyword>
<dbReference type="InterPro" id="IPR034907">
    <property type="entry name" value="NDK-like_dom"/>
</dbReference>
<feature type="binding site" evidence="11">
    <location>
        <position position="172"/>
    </location>
    <ligand>
        <name>ATP</name>
        <dbReference type="ChEBI" id="CHEBI:30616"/>
    </ligand>
</feature>
<dbReference type="GO" id="GO:0006183">
    <property type="term" value="P:GTP biosynthetic process"/>
    <property type="evidence" value="ECO:0007669"/>
    <property type="project" value="InterPro"/>
</dbReference>
<sequence>MARDDVVTEKVRDSPLPKAPNQADQAHRQKKGHPLWSFPHLTLDETARNFPALFQNPPMAQETSLLLLKPDCVAQGLNGEVLKRLEAEGFRVRGIKMIQLTDEILKDHYSHIADKPFFPEVAGFMKSKPVIAVALGGENVISHVRDLLGPTDSKAAPKGTIRGDFGSDKMTNVVHASDSPEAAAIELKRFFKDGEIFSY</sequence>
<dbReference type="GO" id="GO:0006241">
    <property type="term" value="P:CTP biosynthetic process"/>
    <property type="evidence" value="ECO:0007669"/>
    <property type="project" value="InterPro"/>
</dbReference>
<evidence type="ECO:0000256" key="3">
    <source>
        <dbReference type="ARBA" id="ARBA00022553"/>
    </source>
</evidence>
<feature type="binding site" evidence="11">
    <location>
        <position position="69"/>
    </location>
    <ligand>
        <name>ATP</name>
        <dbReference type="ChEBI" id="CHEBI:30616"/>
    </ligand>
</feature>
<evidence type="ECO:0000256" key="11">
    <source>
        <dbReference type="PROSITE-ProRule" id="PRU00706"/>
    </source>
</evidence>
<accession>A0A1T4WUJ6</accession>
<dbReference type="GO" id="GO:0046872">
    <property type="term" value="F:metal ion binding"/>
    <property type="evidence" value="ECO:0007669"/>
    <property type="project" value="UniProtKB-KW"/>
</dbReference>
<dbReference type="EC" id="2.7.4.6" evidence="13"/>
<feature type="binding site" evidence="11">
    <location>
        <position position="145"/>
    </location>
    <ligand>
        <name>ATP</name>
        <dbReference type="ChEBI" id="CHEBI:30616"/>
    </ligand>
</feature>
<evidence type="ECO:0000256" key="4">
    <source>
        <dbReference type="ARBA" id="ARBA00022679"/>
    </source>
</evidence>
<evidence type="ECO:0000256" key="10">
    <source>
        <dbReference type="ARBA" id="ARBA00023080"/>
    </source>
</evidence>
<dbReference type="STRING" id="48467.SAMN02745166_00649"/>
<dbReference type="PROSITE" id="PS51374">
    <property type="entry name" value="NDPK_LIKE"/>
    <property type="match status" value="1"/>
</dbReference>
<organism evidence="16 17">
    <name type="scientific">Prosthecobacter debontii</name>
    <dbReference type="NCBI Taxonomy" id="48467"/>
    <lineage>
        <taxon>Bacteria</taxon>
        <taxon>Pseudomonadati</taxon>
        <taxon>Verrucomicrobiota</taxon>
        <taxon>Verrucomicrobiia</taxon>
        <taxon>Verrucomicrobiales</taxon>
        <taxon>Verrucomicrobiaceae</taxon>
        <taxon>Prosthecobacter</taxon>
    </lineage>
</organism>
<dbReference type="CDD" id="cd04413">
    <property type="entry name" value="NDPk_I"/>
    <property type="match status" value="1"/>
</dbReference>
<evidence type="ECO:0000256" key="1">
    <source>
        <dbReference type="ARBA" id="ARBA00001946"/>
    </source>
</evidence>
<evidence type="ECO:0000259" key="15">
    <source>
        <dbReference type="SMART" id="SM00562"/>
    </source>
</evidence>
<dbReference type="GO" id="GO:0004550">
    <property type="term" value="F:nucleoside diphosphate kinase activity"/>
    <property type="evidence" value="ECO:0007669"/>
    <property type="project" value="UniProtKB-EC"/>
</dbReference>
<keyword evidence="5" id="KW-0479">Metal-binding</keyword>
<dbReference type="SMART" id="SM00562">
    <property type="entry name" value="NDK"/>
    <property type="match status" value="1"/>
</dbReference>
<evidence type="ECO:0000256" key="6">
    <source>
        <dbReference type="ARBA" id="ARBA00022741"/>
    </source>
</evidence>
<keyword evidence="9" id="KW-0460">Magnesium</keyword>
<evidence type="ECO:0000256" key="2">
    <source>
        <dbReference type="ARBA" id="ARBA00008142"/>
    </source>
</evidence>
<dbReference type="InterPro" id="IPR023005">
    <property type="entry name" value="Nucleoside_diP_kinase_AS"/>
</dbReference>
<keyword evidence="7 13" id="KW-0418">Kinase</keyword>